<dbReference type="SUPFAM" id="SSF53756">
    <property type="entry name" value="UDP-Glycosyltransferase/glycogen phosphorylase"/>
    <property type="match status" value="1"/>
</dbReference>
<organism evidence="2 3">
    <name type="scientific">Pegethrix bostrychoides GSE-TBD4-15B</name>
    <dbReference type="NCBI Taxonomy" id="2839662"/>
    <lineage>
        <taxon>Bacteria</taxon>
        <taxon>Bacillati</taxon>
        <taxon>Cyanobacteriota</taxon>
        <taxon>Cyanophyceae</taxon>
        <taxon>Oculatellales</taxon>
        <taxon>Oculatellaceae</taxon>
        <taxon>Pegethrix</taxon>
    </lineage>
</organism>
<name>A0A951PDZ1_9CYAN</name>
<dbReference type="Proteomes" id="UP000707356">
    <property type="component" value="Unassembled WGS sequence"/>
</dbReference>
<evidence type="ECO:0000313" key="3">
    <source>
        <dbReference type="Proteomes" id="UP000707356"/>
    </source>
</evidence>
<evidence type="ECO:0000313" key="2">
    <source>
        <dbReference type="EMBL" id="MBW4467921.1"/>
    </source>
</evidence>
<dbReference type="InterPro" id="IPR001296">
    <property type="entry name" value="Glyco_trans_1"/>
</dbReference>
<dbReference type="Gene3D" id="3.40.50.2000">
    <property type="entry name" value="Glycogen Phosphorylase B"/>
    <property type="match status" value="2"/>
</dbReference>
<dbReference type="NCBIfam" id="NF038298">
    <property type="entry name" value="EPS_HpsO"/>
    <property type="match status" value="1"/>
</dbReference>
<dbReference type="EMBL" id="JAHHHV010000082">
    <property type="protein sequence ID" value="MBW4467921.1"/>
    <property type="molecule type" value="Genomic_DNA"/>
</dbReference>
<reference evidence="2" key="2">
    <citation type="journal article" date="2022" name="Microbiol. Resour. Announc.">
        <title>Metagenome Sequencing to Explore Phylogenomics of Terrestrial Cyanobacteria.</title>
        <authorList>
            <person name="Ward R.D."/>
            <person name="Stajich J.E."/>
            <person name="Johansen J.R."/>
            <person name="Huntemann M."/>
            <person name="Clum A."/>
            <person name="Foster B."/>
            <person name="Foster B."/>
            <person name="Roux S."/>
            <person name="Palaniappan K."/>
            <person name="Varghese N."/>
            <person name="Mukherjee S."/>
            <person name="Reddy T.B.K."/>
            <person name="Daum C."/>
            <person name="Copeland A."/>
            <person name="Chen I.A."/>
            <person name="Ivanova N.N."/>
            <person name="Kyrpides N.C."/>
            <person name="Shapiro N."/>
            <person name="Eloe-Fadrosh E.A."/>
            <person name="Pietrasiak N."/>
        </authorList>
    </citation>
    <scope>NUCLEOTIDE SEQUENCE</scope>
    <source>
        <strain evidence="2">GSE-TBD4-15B</strain>
    </source>
</reference>
<feature type="domain" description="Glycosyl transferase family 1" evidence="1">
    <location>
        <begin position="189"/>
        <end position="367"/>
    </location>
</feature>
<gene>
    <name evidence="2" type="primary">hpsO</name>
    <name evidence="2" type="ORF">KME07_21045</name>
</gene>
<protein>
    <submittedName>
        <fullName evidence="2">Hormogonium polysaccharide biosynthesis glycosyltransferase HpsO</fullName>
    </submittedName>
</protein>
<sequence length="405" mass="44949">MKILVVSHSYIVDLNCEKLKALAELESDIEVTVAVPKRWRPGGVQSQTTISSARQFGRFRIVPLSNFSQNNQGLLCFGLDLIQLLREFRPDIIQVEQGAKSLGYAQMIALNSLLNLNAKLLFFTWWNLPYSPKFPISLLEAYNLRHSDGVIVGNQDGAEILRQHGYSGSIQVIPQLGVDELLFQPQPQPELAAQLGIQPDEFVVGFAGRFVPEKGLYTLCQALLEIGQSHKWKWLLLGRGALKQQLSEQATAAGFSDRLIWVESVPHVEVARYINLMDTLVLPSETTQKFSTLTATGWKEQFGHVLIEAMAAGVPVIGSDSGEIPHVIGNAGLVFPEANIPALKSCLQKLITEPDLCKNLGKQGRNRALAHYTNRVLAQRQLSFYRQLVNPAMPASIQNASIEFR</sequence>
<dbReference type="AlphaFoldDB" id="A0A951PDZ1"/>
<dbReference type="Pfam" id="PF00534">
    <property type="entry name" value="Glycos_transf_1"/>
    <property type="match status" value="1"/>
</dbReference>
<comment type="caution">
    <text evidence="2">The sequence shown here is derived from an EMBL/GenBank/DDBJ whole genome shotgun (WGS) entry which is preliminary data.</text>
</comment>
<evidence type="ECO:0000259" key="1">
    <source>
        <dbReference type="Pfam" id="PF00534"/>
    </source>
</evidence>
<dbReference type="GO" id="GO:0016758">
    <property type="term" value="F:hexosyltransferase activity"/>
    <property type="evidence" value="ECO:0007669"/>
    <property type="project" value="TreeGrafter"/>
</dbReference>
<dbReference type="PANTHER" id="PTHR45947:SF3">
    <property type="entry name" value="SULFOQUINOVOSYL TRANSFERASE SQD2"/>
    <property type="match status" value="1"/>
</dbReference>
<dbReference type="CDD" id="cd03801">
    <property type="entry name" value="GT4_PimA-like"/>
    <property type="match status" value="1"/>
</dbReference>
<reference evidence="2" key="1">
    <citation type="submission" date="2021-05" db="EMBL/GenBank/DDBJ databases">
        <authorList>
            <person name="Pietrasiak N."/>
            <person name="Ward R."/>
            <person name="Stajich J.E."/>
            <person name="Kurbessoian T."/>
        </authorList>
    </citation>
    <scope>NUCLEOTIDE SEQUENCE</scope>
    <source>
        <strain evidence="2">GSE-TBD4-15B</strain>
    </source>
</reference>
<dbReference type="InterPro" id="IPR050194">
    <property type="entry name" value="Glycosyltransferase_grp1"/>
</dbReference>
<proteinExistence type="predicted"/>
<dbReference type="PANTHER" id="PTHR45947">
    <property type="entry name" value="SULFOQUINOVOSYL TRANSFERASE SQD2"/>
    <property type="match status" value="1"/>
</dbReference>
<accession>A0A951PDZ1</accession>